<dbReference type="AlphaFoldDB" id="A0A4U0NRC8"/>
<dbReference type="GO" id="GO:0015074">
    <property type="term" value="P:DNA integration"/>
    <property type="evidence" value="ECO:0007669"/>
    <property type="project" value="InterPro"/>
</dbReference>
<dbReference type="Gene3D" id="3.30.420.10">
    <property type="entry name" value="Ribonuclease H-like superfamily/Ribonuclease H"/>
    <property type="match status" value="1"/>
</dbReference>
<feature type="domain" description="Integrase catalytic" evidence="2">
    <location>
        <begin position="59"/>
        <end position="177"/>
    </location>
</feature>
<comment type="caution">
    <text evidence="3">The sequence shown here is derived from an EMBL/GenBank/DDBJ whole genome shotgun (WGS) entry which is preliminary data.</text>
</comment>
<dbReference type="InterPro" id="IPR001584">
    <property type="entry name" value="Integrase_cat-core"/>
</dbReference>
<evidence type="ECO:0000313" key="4">
    <source>
        <dbReference type="Proteomes" id="UP000308697"/>
    </source>
</evidence>
<dbReference type="Proteomes" id="UP000308697">
    <property type="component" value="Unassembled WGS sequence"/>
</dbReference>
<dbReference type="InterPro" id="IPR012337">
    <property type="entry name" value="RNaseH-like_sf"/>
</dbReference>
<dbReference type="GO" id="GO:0003676">
    <property type="term" value="F:nucleic acid binding"/>
    <property type="evidence" value="ECO:0007669"/>
    <property type="project" value="InterPro"/>
</dbReference>
<sequence length="220" mass="23144">MHGDRPCPSHTGRHHRPCLPAGGPTAIALGGGREELAQGGSAGGADADNLYRFLAGVHLGWAPLLFWAAATIHRQGVITYLSVGSGNLCYLATVIDLASRRLADWAIADQMRAELVIDALAAAERTRGSLAGAVLHTDQGAQYTSAAFAAACHKSGIRQSMSVVQQSGQRTRGVVQRDLQAGNAWEQPRHGDQPCKLRGPACGLRVFRCAASTRSCASLP</sequence>
<gene>
    <name evidence="3" type="ORF">FCH28_06755</name>
</gene>
<protein>
    <submittedName>
        <fullName evidence="3">Transposase family protein</fullName>
    </submittedName>
</protein>
<organism evidence="3 4">
    <name type="scientific">Streptomyces piniterrae</name>
    <dbReference type="NCBI Taxonomy" id="2571125"/>
    <lineage>
        <taxon>Bacteria</taxon>
        <taxon>Bacillati</taxon>
        <taxon>Actinomycetota</taxon>
        <taxon>Actinomycetes</taxon>
        <taxon>Kitasatosporales</taxon>
        <taxon>Streptomycetaceae</taxon>
        <taxon>Streptomyces</taxon>
    </lineage>
</organism>
<accession>A0A4U0NRC8</accession>
<dbReference type="OrthoDB" id="4330255at2"/>
<name>A0A4U0NRC8_9ACTN</name>
<evidence type="ECO:0000313" key="3">
    <source>
        <dbReference type="EMBL" id="TJZ57151.1"/>
    </source>
</evidence>
<feature type="region of interest" description="Disordered" evidence="1">
    <location>
        <begin position="1"/>
        <end position="21"/>
    </location>
</feature>
<keyword evidence="4" id="KW-1185">Reference proteome</keyword>
<proteinExistence type="predicted"/>
<dbReference type="SUPFAM" id="SSF53098">
    <property type="entry name" value="Ribonuclease H-like"/>
    <property type="match status" value="1"/>
</dbReference>
<dbReference type="InterPro" id="IPR036397">
    <property type="entry name" value="RNaseH_sf"/>
</dbReference>
<dbReference type="PANTHER" id="PTHR46889:SF4">
    <property type="entry name" value="TRANSPOSASE INSO FOR INSERTION SEQUENCE ELEMENT IS911B-RELATED"/>
    <property type="match status" value="1"/>
</dbReference>
<dbReference type="PANTHER" id="PTHR46889">
    <property type="entry name" value="TRANSPOSASE INSF FOR INSERTION SEQUENCE IS3B-RELATED"/>
    <property type="match status" value="1"/>
</dbReference>
<evidence type="ECO:0000256" key="1">
    <source>
        <dbReference type="SAM" id="MobiDB-lite"/>
    </source>
</evidence>
<dbReference type="InterPro" id="IPR050900">
    <property type="entry name" value="Transposase_IS3/IS150/IS904"/>
</dbReference>
<reference evidence="3 4" key="1">
    <citation type="submission" date="2019-04" db="EMBL/GenBank/DDBJ databases">
        <title>Streptomyces piniterrae sp. nov., a heliquinomycin-producing actinomycete isolated from rhizosphere soil of Pinus yunnanensis.</title>
        <authorList>
            <person name="Zhuang X."/>
            <person name="Zhao J."/>
        </authorList>
    </citation>
    <scope>NUCLEOTIDE SEQUENCE [LARGE SCALE GENOMIC DNA]</scope>
    <source>
        <strain evidence="4">jys28</strain>
    </source>
</reference>
<dbReference type="PROSITE" id="PS50994">
    <property type="entry name" value="INTEGRASE"/>
    <property type="match status" value="1"/>
</dbReference>
<dbReference type="Pfam" id="PF00665">
    <property type="entry name" value="rve"/>
    <property type="match status" value="1"/>
</dbReference>
<evidence type="ECO:0000259" key="2">
    <source>
        <dbReference type="PROSITE" id="PS50994"/>
    </source>
</evidence>
<dbReference type="EMBL" id="SUMB01000002">
    <property type="protein sequence ID" value="TJZ57151.1"/>
    <property type="molecule type" value="Genomic_DNA"/>
</dbReference>